<dbReference type="InterPro" id="IPR036388">
    <property type="entry name" value="WH-like_DNA-bd_sf"/>
</dbReference>
<evidence type="ECO:0000313" key="4">
    <source>
        <dbReference type="Proteomes" id="UP000515860"/>
    </source>
</evidence>
<dbReference type="GO" id="GO:0043565">
    <property type="term" value="F:sequence-specific DNA binding"/>
    <property type="evidence" value="ECO:0007669"/>
    <property type="project" value="InterPro"/>
</dbReference>
<feature type="coiled-coil region" evidence="1">
    <location>
        <begin position="66"/>
        <end position="93"/>
    </location>
</feature>
<dbReference type="InterPro" id="IPR055247">
    <property type="entry name" value="InsJ-like_HTH"/>
</dbReference>
<dbReference type="RefSeq" id="WP_249328408.1">
    <property type="nucleotide sequence ID" value="NZ_CP060635.1"/>
</dbReference>
<keyword evidence="4" id="KW-1185">Reference proteome</keyword>
<dbReference type="EMBL" id="CP060635">
    <property type="protein sequence ID" value="QNM07713.1"/>
    <property type="molecule type" value="Genomic_DNA"/>
</dbReference>
<dbReference type="Gene3D" id="1.10.10.10">
    <property type="entry name" value="Winged helix-like DNA-binding domain superfamily/Winged helix DNA-binding domain"/>
    <property type="match status" value="1"/>
</dbReference>
<evidence type="ECO:0000313" key="3">
    <source>
        <dbReference type="EMBL" id="QNM07713.1"/>
    </source>
</evidence>
<gene>
    <name evidence="3" type="ORF">H9Q79_12395</name>
</gene>
<evidence type="ECO:0000259" key="2">
    <source>
        <dbReference type="Pfam" id="PF13518"/>
    </source>
</evidence>
<dbReference type="SUPFAM" id="SSF48295">
    <property type="entry name" value="TrpR-like"/>
    <property type="match status" value="1"/>
</dbReference>
<proteinExistence type="predicted"/>
<accession>A0A7G9GA81</accession>
<dbReference type="InterPro" id="IPR010921">
    <property type="entry name" value="Trp_repressor/repl_initiator"/>
</dbReference>
<name>A0A7G9GA81_9FIRM</name>
<dbReference type="KEGG" id="whj:H9Q79_12395"/>
<feature type="domain" description="Insertion element IS150 protein InsJ-like helix-turn-helix" evidence="2">
    <location>
        <begin position="11"/>
        <end position="63"/>
    </location>
</feature>
<dbReference type="Pfam" id="PF13518">
    <property type="entry name" value="HTH_28"/>
    <property type="match status" value="1"/>
</dbReference>
<dbReference type="Proteomes" id="UP000515860">
    <property type="component" value="Chromosome"/>
</dbReference>
<reference evidence="3 4" key="1">
    <citation type="submission" date="2020-08" db="EMBL/GenBank/DDBJ databases">
        <authorList>
            <person name="Liu C."/>
            <person name="Sun Q."/>
        </authorList>
    </citation>
    <scope>NUCLEOTIDE SEQUENCE [LARGE SCALE GENOMIC DNA]</scope>
    <source>
        <strain evidence="3 4">NSJ-29</strain>
    </source>
</reference>
<dbReference type="AlphaFoldDB" id="A0A7G9GA81"/>
<evidence type="ECO:0000256" key="1">
    <source>
        <dbReference type="SAM" id="Coils"/>
    </source>
</evidence>
<organism evidence="3 4">
    <name type="scientific">Wansuia hejianensis</name>
    <dbReference type="NCBI Taxonomy" id="2763667"/>
    <lineage>
        <taxon>Bacteria</taxon>
        <taxon>Bacillati</taxon>
        <taxon>Bacillota</taxon>
        <taxon>Clostridia</taxon>
        <taxon>Lachnospirales</taxon>
        <taxon>Lachnospiraceae</taxon>
        <taxon>Wansuia</taxon>
    </lineage>
</organism>
<sequence length="94" mass="11389">MTKGRKTTFDERVEIVQYCIAHNHNYAKTSEQFEISYQQVRNYTIKYEKQGVEALRDRRGKRKPEAEMSELEKLRAENRILRAEKEHAQWRRTS</sequence>
<protein>
    <submittedName>
        <fullName evidence="3">Helix-turn-helix domain-containing protein</fullName>
    </submittedName>
</protein>
<keyword evidence="1" id="KW-0175">Coiled coil</keyword>